<feature type="compositionally biased region" description="Basic and acidic residues" evidence="1">
    <location>
        <begin position="660"/>
        <end position="670"/>
    </location>
</feature>
<feature type="compositionally biased region" description="Polar residues" evidence="1">
    <location>
        <begin position="707"/>
        <end position="719"/>
    </location>
</feature>
<dbReference type="InParanoid" id="F0XER5"/>
<dbReference type="HOGENOM" id="CLU_002517_0_0_1"/>
<feature type="compositionally biased region" description="Polar residues" evidence="1">
    <location>
        <begin position="1249"/>
        <end position="1259"/>
    </location>
</feature>
<feature type="compositionally biased region" description="Polar residues" evidence="1">
    <location>
        <begin position="18"/>
        <end position="49"/>
    </location>
</feature>
<evidence type="ECO:0000256" key="1">
    <source>
        <dbReference type="SAM" id="MobiDB-lite"/>
    </source>
</evidence>
<feature type="region of interest" description="Disordered" evidence="1">
    <location>
        <begin position="623"/>
        <end position="957"/>
    </location>
</feature>
<sequence>MMAAEIRDSTIVEAAAISDSNATAKINDQPNDVDSSTPSLKGPDSSTSPDELANKHIADIVDDLVNSAEPSISGGSDTETSRLDALRGKNGDNGHARASSAARKPAVFKAVSVNKTFLAAKATVPGAAKPGEKASPTLGVATLSSSTSASARPRLIAKTGGGLVAKGSGGTNGRPAAAPDANAVWNKNRPVPVPEPAKLTDEELKKYGIHVASRLQQDDAKGEANWADIDDDDDDWAPEEIRWTDGTKSTIPHHDEHSLASPQPAMSELAVRPSSSQLHPQPTPVALLVKEAAPVEKPKSPAPVSDTPFTKPSGLPSGKGLILKGAQERPTLVAKPPAPPTPVKSPWAALPPIDKAPPVVMELPHGANVARMQHHQPYQPHQQRENYGPPPSTTTPPPFKEIAADDFSRGGFRDGHPHGNRELFNSQSGRLEPVQDRRGGVRGDVHYRQTPGTMLLQRPSQMSDQPEPSAAFQTHRGSMQDAGPYGRRRGSSNVSGGSGFLQRLSRTGDQGPDLLSARQPSVTGESDSPASPRNFSPSGSRSWQSRPSPRLAFAAPYSNAPAESLPSAQPTVQGPPPLVVTGSLDDEIEMQKKIMRERRELAMKRRLEEEEREEAARRERIRLKLEALGPAPERKSAKKEAAKEDTTSSVVTPASGAPPEPKHNASRDAAGDNAQSSHATNDSNAASPGTKRQQQSWQSPAAPPSDRLSSWGSGGQAPSRNLWAAPSSNRSLGNGTSFVTEPYAPAVSQITSKQGPGPIGPPASQKNAGPPAITPIGPPKTATATGAAAAAPTVAQPAGPPSSASSARSAWTSAVKAGDEDLLTQQKTRRAEQQREAEARGMSLNDLRPSIKDTWLPTRLNEDGDRIEDKNKRSVVHRAGNTAAPPVGSSAALPPQQPRPSRFFPPRDARSDDVSTGSGATAMGAGGGRHGRPGSPSPPPPDMAGHPVYDGDAAHPLVSLPRPSIVVRLPPEDKAAGAETAQPATTRNGQHVQHGSHAGPSQSSQWKQHSPVAKDDSSWQARFDNLFDRKATSPSKPSMGRNTGADSIPRGPAAETIAASQRRPAAALPKTPLGGSDAKPVPEEPINSRSMAEECFERQEMGSLPLVHLPHKAPELAWTPAAAPKPLPRRFLLSATTRVDHDTFLKDSFGAPYAVSIRMPGVSGSAKEVRLPMPRTPSNSRRSNHGRSGRSSRGTNRGGRDAAPTHPGSHNNDQSQPANANTNVNANANHGPPVGRSRGGGLRHRSDNWTRNSSAPVQT</sequence>
<dbReference type="STRING" id="655863.F0XER5"/>
<dbReference type="OrthoDB" id="5416983at2759"/>
<feature type="region of interest" description="Disordered" evidence="1">
    <location>
        <begin position="1165"/>
        <end position="1259"/>
    </location>
</feature>
<feature type="compositionally biased region" description="Polar residues" evidence="1">
    <location>
        <begin position="673"/>
        <end position="692"/>
    </location>
</feature>
<feature type="region of interest" description="Disordered" evidence="1">
    <location>
        <begin position="215"/>
        <end position="350"/>
    </location>
</feature>
<feature type="region of interest" description="Disordered" evidence="1">
    <location>
        <begin position="17"/>
        <end position="54"/>
    </location>
</feature>
<feature type="compositionally biased region" description="Acidic residues" evidence="1">
    <location>
        <begin position="228"/>
        <end position="238"/>
    </location>
</feature>
<evidence type="ECO:0000313" key="2">
    <source>
        <dbReference type="EMBL" id="EFX04654.1"/>
    </source>
</evidence>
<feature type="region of interest" description="Disordered" evidence="1">
    <location>
        <begin position="66"/>
        <end position="104"/>
    </location>
</feature>
<dbReference type="AlphaFoldDB" id="F0XER5"/>
<feature type="compositionally biased region" description="Polar residues" evidence="1">
    <location>
        <begin position="1032"/>
        <end position="1045"/>
    </location>
</feature>
<feature type="compositionally biased region" description="Pro residues" evidence="1">
    <location>
        <begin position="388"/>
        <end position="399"/>
    </location>
</feature>
<dbReference type="eggNOG" id="ENOG502RY1C">
    <property type="taxonomic scope" value="Eukaryota"/>
</dbReference>
<feature type="compositionally biased region" description="Basic and acidic residues" evidence="1">
    <location>
        <begin position="433"/>
        <end position="447"/>
    </location>
</feature>
<dbReference type="GeneID" id="25974476"/>
<feature type="compositionally biased region" description="Polar residues" evidence="1">
    <location>
        <begin position="518"/>
        <end position="547"/>
    </location>
</feature>
<dbReference type="EMBL" id="GL629765">
    <property type="protein sequence ID" value="EFX04654.1"/>
    <property type="molecule type" value="Genomic_DNA"/>
</dbReference>
<proteinExistence type="predicted"/>
<feature type="compositionally biased region" description="Polar residues" evidence="1">
    <location>
        <begin position="726"/>
        <end position="739"/>
    </location>
</feature>
<accession>F0XER5</accession>
<feature type="compositionally biased region" description="Low complexity" evidence="1">
    <location>
        <begin position="1218"/>
        <end position="1229"/>
    </location>
</feature>
<feature type="compositionally biased region" description="Basic and acidic residues" evidence="1">
    <location>
        <begin position="829"/>
        <end position="839"/>
    </location>
</feature>
<feature type="compositionally biased region" description="Low complexity" evidence="1">
    <location>
        <begin position="779"/>
        <end position="814"/>
    </location>
</feature>
<feature type="compositionally biased region" description="Basic and acidic residues" evidence="1">
    <location>
        <begin position="402"/>
        <end position="421"/>
    </location>
</feature>
<feature type="compositionally biased region" description="Basic and acidic residues" evidence="1">
    <location>
        <begin position="79"/>
        <end position="95"/>
    </location>
</feature>
<feature type="compositionally biased region" description="Polar residues" evidence="1">
    <location>
        <begin position="68"/>
        <end position="78"/>
    </location>
</feature>
<dbReference type="Proteomes" id="UP000007796">
    <property type="component" value="Unassembled WGS sequence"/>
</dbReference>
<organism evidence="3">
    <name type="scientific">Grosmannia clavigera (strain kw1407 / UAMH 11150)</name>
    <name type="common">Blue stain fungus</name>
    <name type="synonym">Graphiocladiella clavigera</name>
    <dbReference type="NCBI Taxonomy" id="655863"/>
    <lineage>
        <taxon>Eukaryota</taxon>
        <taxon>Fungi</taxon>
        <taxon>Dikarya</taxon>
        <taxon>Ascomycota</taxon>
        <taxon>Pezizomycotina</taxon>
        <taxon>Sordariomycetes</taxon>
        <taxon>Sordariomycetidae</taxon>
        <taxon>Ophiostomatales</taxon>
        <taxon>Ophiostomataceae</taxon>
        <taxon>Leptographium</taxon>
    </lineage>
</organism>
<gene>
    <name evidence="2" type="ORF">CMQ_1582</name>
</gene>
<feature type="compositionally biased region" description="Basic and acidic residues" evidence="1">
    <location>
        <begin position="632"/>
        <end position="646"/>
    </location>
</feature>
<feature type="region of interest" description="Disordered" evidence="1">
    <location>
        <begin position="369"/>
        <end position="584"/>
    </location>
</feature>
<feature type="region of interest" description="Disordered" evidence="1">
    <location>
        <begin position="969"/>
        <end position="1086"/>
    </location>
</feature>
<reference evidence="2 3" key="1">
    <citation type="journal article" date="2011" name="Proc. Natl. Acad. Sci. U.S.A.">
        <title>Genome and transcriptome analyses of the mountain pine beetle-fungal symbiont Grosmannia clavigera, a lodgepole pine pathogen.</title>
        <authorList>
            <person name="DiGuistini S."/>
            <person name="Wang Y."/>
            <person name="Liao N.Y."/>
            <person name="Taylor G."/>
            <person name="Tanguay P."/>
            <person name="Feau N."/>
            <person name="Henrissat B."/>
            <person name="Chan S.K."/>
            <person name="Hesse-Orce U."/>
            <person name="Alamouti S.M."/>
            <person name="Tsui C.K.M."/>
            <person name="Docking R.T."/>
            <person name="Levasseur A."/>
            <person name="Haridas S."/>
            <person name="Robertson G."/>
            <person name="Birol I."/>
            <person name="Holt R.A."/>
            <person name="Marra M.A."/>
            <person name="Hamelin R.C."/>
            <person name="Hirst M."/>
            <person name="Jones S.J.M."/>
            <person name="Bohlmann J."/>
            <person name="Breuil C."/>
        </authorList>
    </citation>
    <scope>NUCLEOTIDE SEQUENCE [LARGE SCALE GENOMIC DNA]</scope>
    <source>
        <strain evidence="3">kw1407 / UAMH 11150</strain>
    </source>
</reference>
<evidence type="ECO:0000313" key="3">
    <source>
        <dbReference type="Proteomes" id="UP000007796"/>
    </source>
</evidence>
<keyword evidence="3" id="KW-1185">Reference proteome</keyword>
<feature type="compositionally biased region" description="Basic and acidic residues" evidence="1">
    <location>
        <begin position="860"/>
        <end position="872"/>
    </location>
</feature>
<protein>
    <submittedName>
        <fullName evidence="2">Uncharacterized protein</fullName>
    </submittedName>
</protein>
<name>F0XER5_GROCL</name>
<feature type="compositionally biased region" description="Polar residues" evidence="1">
    <location>
        <begin position="982"/>
        <end position="1008"/>
    </location>
</feature>
<dbReference type="RefSeq" id="XP_014174136.1">
    <property type="nucleotide sequence ID" value="XM_014318661.1"/>
</dbReference>
<feature type="compositionally biased region" description="Polar residues" evidence="1">
    <location>
        <begin position="1208"/>
        <end position="1217"/>
    </location>
</feature>
<feature type="compositionally biased region" description="Polar residues" evidence="1">
    <location>
        <begin position="458"/>
        <end position="477"/>
    </location>
</feature>